<dbReference type="PROSITE" id="PS01124">
    <property type="entry name" value="HTH_ARAC_FAMILY_2"/>
    <property type="match status" value="1"/>
</dbReference>
<evidence type="ECO:0000313" key="5">
    <source>
        <dbReference type="EMBL" id="GAA0756042.1"/>
    </source>
</evidence>
<dbReference type="InterPro" id="IPR050204">
    <property type="entry name" value="AraC_XylS_family_regulators"/>
</dbReference>
<dbReference type="SMART" id="SM00342">
    <property type="entry name" value="HTH_ARAC"/>
    <property type="match status" value="1"/>
</dbReference>
<dbReference type="InterPro" id="IPR018060">
    <property type="entry name" value="HTH_AraC"/>
</dbReference>
<dbReference type="Pfam" id="PF12833">
    <property type="entry name" value="HTH_18"/>
    <property type="match status" value="1"/>
</dbReference>
<gene>
    <name evidence="5" type="ORF">GCM10009107_34100</name>
</gene>
<keyword evidence="2" id="KW-0238">DNA-binding</keyword>
<dbReference type="Proteomes" id="UP001500279">
    <property type="component" value="Unassembled WGS sequence"/>
</dbReference>
<proteinExistence type="predicted"/>
<keyword evidence="3" id="KW-0804">Transcription</keyword>
<keyword evidence="1" id="KW-0805">Transcription regulation</keyword>
<dbReference type="Gene3D" id="1.10.10.60">
    <property type="entry name" value="Homeodomain-like"/>
    <property type="match status" value="1"/>
</dbReference>
<accession>A0ABN1K696</accession>
<dbReference type="EMBL" id="BAAAEW010000022">
    <property type="protein sequence ID" value="GAA0756042.1"/>
    <property type="molecule type" value="Genomic_DNA"/>
</dbReference>
<organism evidence="5 6">
    <name type="scientific">Ideonella azotifigens</name>
    <dbReference type="NCBI Taxonomy" id="513160"/>
    <lineage>
        <taxon>Bacteria</taxon>
        <taxon>Pseudomonadati</taxon>
        <taxon>Pseudomonadota</taxon>
        <taxon>Betaproteobacteria</taxon>
        <taxon>Burkholderiales</taxon>
        <taxon>Sphaerotilaceae</taxon>
        <taxon>Ideonella</taxon>
    </lineage>
</organism>
<feature type="domain" description="HTH araC/xylS-type" evidence="4">
    <location>
        <begin position="24"/>
        <end position="121"/>
    </location>
</feature>
<sequence length="142" mass="15181">MRMSDLPLFSPSPPPAEPLPATIARTLTYIAGHLGQPLLLAELAAVAGLSVWRFATVFRQTMGISPHQYVCARRVDQAELLLRQGMAAAKVASETGFYDQSHLARHFKSARGLTPGQFQGLSARRLPAMAGGAADGDARHAC</sequence>
<name>A0ABN1K696_9BURK</name>
<dbReference type="SUPFAM" id="SSF46689">
    <property type="entry name" value="Homeodomain-like"/>
    <property type="match status" value="2"/>
</dbReference>
<dbReference type="InterPro" id="IPR009057">
    <property type="entry name" value="Homeodomain-like_sf"/>
</dbReference>
<dbReference type="PANTHER" id="PTHR46796">
    <property type="entry name" value="HTH-TYPE TRANSCRIPTIONAL ACTIVATOR RHAS-RELATED"/>
    <property type="match status" value="1"/>
</dbReference>
<evidence type="ECO:0000256" key="3">
    <source>
        <dbReference type="ARBA" id="ARBA00023163"/>
    </source>
</evidence>
<evidence type="ECO:0000256" key="1">
    <source>
        <dbReference type="ARBA" id="ARBA00023015"/>
    </source>
</evidence>
<protein>
    <recommendedName>
        <fullName evidence="4">HTH araC/xylS-type domain-containing protein</fullName>
    </recommendedName>
</protein>
<evidence type="ECO:0000259" key="4">
    <source>
        <dbReference type="PROSITE" id="PS01124"/>
    </source>
</evidence>
<reference evidence="5 6" key="1">
    <citation type="journal article" date="2019" name="Int. J. Syst. Evol. Microbiol.">
        <title>The Global Catalogue of Microorganisms (GCM) 10K type strain sequencing project: providing services to taxonomists for standard genome sequencing and annotation.</title>
        <authorList>
            <consortium name="The Broad Institute Genomics Platform"/>
            <consortium name="The Broad Institute Genome Sequencing Center for Infectious Disease"/>
            <person name="Wu L."/>
            <person name="Ma J."/>
        </authorList>
    </citation>
    <scope>NUCLEOTIDE SEQUENCE [LARGE SCALE GENOMIC DNA]</scope>
    <source>
        <strain evidence="5 6">JCM 15503</strain>
    </source>
</reference>
<keyword evidence="6" id="KW-1185">Reference proteome</keyword>
<evidence type="ECO:0000256" key="2">
    <source>
        <dbReference type="ARBA" id="ARBA00023125"/>
    </source>
</evidence>
<evidence type="ECO:0000313" key="6">
    <source>
        <dbReference type="Proteomes" id="UP001500279"/>
    </source>
</evidence>
<comment type="caution">
    <text evidence="5">The sequence shown here is derived from an EMBL/GenBank/DDBJ whole genome shotgun (WGS) entry which is preliminary data.</text>
</comment>